<evidence type="ECO:0000256" key="8">
    <source>
        <dbReference type="ARBA" id="ARBA00022989"/>
    </source>
</evidence>
<dbReference type="Pfam" id="PF04973">
    <property type="entry name" value="NMN_transporter"/>
    <property type="match status" value="1"/>
</dbReference>
<dbReference type="RefSeq" id="WP_163958614.1">
    <property type="nucleotide sequence ID" value="NZ_BAAAES010000009.1"/>
</dbReference>
<name>A0ABP3SZQ1_9SPHN</name>
<comment type="subcellular location">
    <subcellularLocation>
        <location evidence="2">Cell membrane</location>
        <topology evidence="2">Multi-pass membrane protein</topology>
    </subcellularLocation>
</comment>
<proteinExistence type="inferred from homology"/>
<organism evidence="11 12">
    <name type="scientific">Sphingomonas insulae</name>
    <dbReference type="NCBI Taxonomy" id="424800"/>
    <lineage>
        <taxon>Bacteria</taxon>
        <taxon>Pseudomonadati</taxon>
        <taxon>Pseudomonadota</taxon>
        <taxon>Alphaproteobacteria</taxon>
        <taxon>Sphingomonadales</taxon>
        <taxon>Sphingomonadaceae</taxon>
        <taxon>Sphingomonas</taxon>
    </lineage>
</organism>
<feature type="transmembrane region" description="Helical" evidence="10">
    <location>
        <begin position="29"/>
        <end position="46"/>
    </location>
</feature>
<evidence type="ECO:0000256" key="3">
    <source>
        <dbReference type="ARBA" id="ARBA00006669"/>
    </source>
</evidence>
<evidence type="ECO:0000256" key="7">
    <source>
        <dbReference type="ARBA" id="ARBA00022692"/>
    </source>
</evidence>
<reference evidence="12" key="1">
    <citation type="journal article" date="2019" name="Int. J. Syst. Evol. Microbiol.">
        <title>The Global Catalogue of Microorganisms (GCM) 10K type strain sequencing project: providing services to taxonomists for standard genome sequencing and annotation.</title>
        <authorList>
            <consortium name="The Broad Institute Genomics Platform"/>
            <consortium name="The Broad Institute Genome Sequencing Center for Infectious Disease"/>
            <person name="Wu L."/>
            <person name="Ma J."/>
        </authorList>
    </citation>
    <scope>NUCLEOTIDE SEQUENCE [LARGE SCALE GENOMIC DNA]</scope>
    <source>
        <strain evidence="12">JCM 14603</strain>
    </source>
</reference>
<evidence type="ECO:0000256" key="10">
    <source>
        <dbReference type="SAM" id="Phobius"/>
    </source>
</evidence>
<evidence type="ECO:0000256" key="5">
    <source>
        <dbReference type="ARBA" id="ARBA00022448"/>
    </source>
</evidence>
<evidence type="ECO:0000256" key="9">
    <source>
        <dbReference type="ARBA" id="ARBA00023136"/>
    </source>
</evidence>
<keyword evidence="8 10" id="KW-1133">Transmembrane helix</keyword>
<dbReference type="EMBL" id="BAAAES010000009">
    <property type="protein sequence ID" value="GAA0671066.1"/>
    <property type="molecule type" value="Genomic_DNA"/>
</dbReference>
<keyword evidence="7 10" id="KW-0812">Transmembrane</keyword>
<keyword evidence="6" id="KW-1003">Cell membrane</keyword>
<sequence>MAPAFVEPLAAALVVVNVALVARRNVWNYPVALAAVALYAWVFAGARLYSDTLLQAFFFAANLYGWSNWARSRAHAGEVVVERLAPAARLAWALGGIAVCMLWGTMMHRYTDASYPWWDAAIAIASIAAQLLQARRAIESWWVWITVDIASIPLYAAKGLWFTCALYGVLLALSVGGLLGWTRARLRTEAMA</sequence>
<feature type="transmembrane region" description="Helical" evidence="10">
    <location>
        <begin position="90"/>
        <end position="110"/>
    </location>
</feature>
<comment type="similarity">
    <text evidence="3">Belongs to the nicotinamide ribonucleoside (NR) uptake permease (TC 4.B.1) family.</text>
</comment>
<keyword evidence="5" id="KW-0813">Transport</keyword>
<evidence type="ECO:0000256" key="2">
    <source>
        <dbReference type="ARBA" id="ARBA00004651"/>
    </source>
</evidence>
<evidence type="ECO:0000313" key="12">
    <source>
        <dbReference type="Proteomes" id="UP001500238"/>
    </source>
</evidence>
<dbReference type="NCBIfam" id="TIGR01528">
    <property type="entry name" value="NMN_trans_PnuC"/>
    <property type="match status" value="1"/>
</dbReference>
<evidence type="ECO:0000256" key="4">
    <source>
        <dbReference type="ARBA" id="ARBA00017522"/>
    </source>
</evidence>
<comment type="caution">
    <text evidence="11">The sequence shown here is derived from an EMBL/GenBank/DDBJ whole genome shotgun (WGS) entry which is preliminary data.</text>
</comment>
<accession>A0ABP3SZQ1</accession>
<evidence type="ECO:0000313" key="11">
    <source>
        <dbReference type="EMBL" id="GAA0671066.1"/>
    </source>
</evidence>
<dbReference type="PANTHER" id="PTHR36122">
    <property type="entry name" value="NICOTINAMIDE RIBOSIDE TRANSPORTER PNUC"/>
    <property type="match status" value="1"/>
</dbReference>
<evidence type="ECO:0000256" key="6">
    <source>
        <dbReference type="ARBA" id="ARBA00022475"/>
    </source>
</evidence>
<protein>
    <recommendedName>
        <fullName evidence="4">Nicotinamide riboside transporter PnuC</fullName>
    </recommendedName>
</protein>
<keyword evidence="9 10" id="KW-0472">Membrane</keyword>
<comment type="function">
    <text evidence="1">Required for nicotinamide riboside transport across the inner membrane.</text>
</comment>
<gene>
    <name evidence="11" type="primary">pnuC</name>
    <name evidence="11" type="ORF">GCM10009102_22370</name>
</gene>
<feature type="transmembrane region" description="Helical" evidence="10">
    <location>
        <begin position="6"/>
        <end position="22"/>
    </location>
</feature>
<feature type="transmembrane region" description="Helical" evidence="10">
    <location>
        <begin position="160"/>
        <end position="181"/>
    </location>
</feature>
<feature type="transmembrane region" description="Helical" evidence="10">
    <location>
        <begin position="52"/>
        <end position="69"/>
    </location>
</feature>
<dbReference type="InterPro" id="IPR006419">
    <property type="entry name" value="NMN_transpt_PnuC"/>
</dbReference>
<keyword evidence="12" id="KW-1185">Reference proteome</keyword>
<evidence type="ECO:0000256" key="1">
    <source>
        <dbReference type="ARBA" id="ARBA00002672"/>
    </source>
</evidence>
<dbReference type="Proteomes" id="UP001500238">
    <property type="component" value="Unassembled WGS sequence"/>
</dbReference>
<dbReference type="PANTHER" id="PTHR36122:SF2">
    <property type="entry name" value="NICOTINAMIDE RIBOSIDE TRANSPORTER PNUC"/>
    <property type="match status" value="1"/>
</dbReference>